<evidence type="ECO:0000259" key="9">
    <source>
        <dbReference type="Pfam" id="PF01979"/>
    </source>
</evidence>
<dbReference type="RefSeq" id="XP_056039502.1">
    <property type="nucleotide sequence ID" value="XM_056183077.1"/>
</dbReference>
<evidence type="ECO:0000256" key="3">
    <source>
        <dbReference type="ARBA" id="ARBA00022723"/>
    </source>
</evidence>
<dbReference type="GeneID" id="80877766"/>
<dbReference type="GO" id="GO:0005829">
    <property type="term" value="C:cytosol"/>
    <property type="evidence" value="ECO:0007669"/>
    <property type="project" value="TreeGrafter"/>
</dbReference>
<evidence type="ECO:0000256" key="7">
    <source>
        <dbReference type="ARBA" id="ARBA00056079"/>
    </source>
</evidence>
<evidence type="ECO:0000313" key="11">
    <source>
        <dbReference type="Proteomes" id="UP001212411"/>
    </source>
</evidence>
<reference evidence="10 11" key="1">
    <citation type="journal article" date="2023" name="G3 (Bethesda)">
        <title>A high-quality reference genome for the fission yeast Schizosaccharomyces osmophilus.</title>
        <authorList>
            <person name="Jia G.S."/>
            <person name="Zhang W.C."/>
            <person name="Liang Y."/>
            <person name="Liu X.H."/>
            <person name="Rhind N."/>
            <person name="Pidoux A."/>
            <person name="Brysch-Herzberg M."/>
            <person name="Du L.L."/>
        </authorList>
    </citation>
    <scope>NUCLEOTIDE SEQUENCE [LARGE SCALE GENOMIC DNA]</scope>
    <source>
        <strain evidence="10 11">CBS 15793</strain>
    </source>
</reference>
<evidence type="ECO:0000256" key="4">
    <source>
        <dbReference type="ARBA" id="ARBA00022801"/>
    </source>
</evidence>
<keyword evidence="5 8" id="KW-0862">Zinc</keyword>
<dbReference type="Gene3D" id="3.20.20.140">
    <property type="entry name" value="Metal-dependent hydrolases"/>
    <property type="match status" value="1"/>
</dbReference>
<dbReference type="InterPro" id="IPR014311">
    <property type="entry name" value="Guanine_deaminase"/>
</dbReference>
<dbReference type="InterPro" id="IPR032466">
    <property type="entry name" value="Metal_Hydrolase"/>
</dbReference>
<comment type="pathway">
    <text evidence="1 8">Purine metabolism; guanine degradation; xanthine from guanine: step 1/1.</text>
</comment>
<comment type="cofactor">
    <cofactor evidence="8">
        <name>Zn(2+)</name>
        <dbReference type="ChEBI" id="CHEBI:29105"/>
    </cofactor>
    <text evidence="8">Binds 1 zinc ion per subunit.</text>
</comment>
<evidence type="ECO:0000256" key="2">
    <source>
        <dbReference type="ARBA" id="ARBA00006745"/>
    </source>
</evidence>
<dbReference type="InterPro" id="IPR011059">
    <property type="entry name" value="Metal-dep_hydrolase_composite"/>
</dbReference>
<dbReference type="NCBIfam" id="TIGR02967">
    <property type="entry name" value="guan_deamin"/>
    <property type="match status" value="1"/>
</dbReference>
<dbReference type="Pfam" id="PF01979">
    <property type="entry name" value="Amidohydro_1"/>
    <property type="match status" value="1"/>
</dbReference>
<accession>A0AAF0AZK4</accession>
<sequence>MAENIIFVGKLIHTPSLGTLEIEDATVGVHQSKIVFLAKSVTDETIHLAKSHHMLKNAKVQILKPSQFFFPGFIDTHIHAPQYPNAGFGIDVPLLKWLEKYTFPLESSFRNLDKALEIYYRIVTRTLAYGTTFASYFSSLHAPASALLAELCFLFGQRAYIGKCNMNTLSPPHYCEKSSESSIEATNVLVSFMSQLDPERKIVSPIVTPRFAPSCTKDLLQSCGKFAATHGLPIQTHVSENPGEIALVREMFPDRKSYTDVYDHYNLLTPKTILAHGVYLEDEEIETIYKRQSGISHCPTSNAVLASGMANVRKLLNAGVKVSLGTDVSGGYTPNMLVAIRQAALTSRSLASVLKDPRIILELPELLYLATQGGAEVLGRGREVGSFEEGKDWDALVIDVSSQNNSPIDIYEHDSWEHILSKWVFNGDDRNIAQVWVNGKLIAGTECKIEDISPVSLNLASLYMDTAISTEKKSLRLREILESFTKTKLLPVTQCVNDGKVHAKPWKHTDENEDYRKTNSVERKRFLRST</sequence>
<organism evidence="10 11">
    <name type="scientific">Schizosaccharomyces osmophilus</name>
    <dbReference type="NCBI Taxonomy" id="2545709"/>
    <lineage>
        <taxon>Eukaryota</taxon>
        <taxon>Fungi</taxon>
        <taxon>Dikarya</taxon>
        <taxon>Ascomycota</taxon>
        <taxon>Taphrinomycotina</taxon>
        <taxon>Schizosaccharomycetes</taxon>
        <taxon>Schizosaccharomycetales</taxon>
        <taxon>Schizosaccharomycetaceae</taxon>
        <taxon>Schizosaccharomyces</taxon>
    </lineage>
</organism>
<evidence type="ECO:0000313" key="10">
    <source>
        <dbReference type="EMBL" id="WBW75259.1"/>
    </source>
</evidence>
<gene>
    <name evidence="10" type="primary">gud1</name>
    <name evidence="10" type="ORF">SOMG_04290</name>
</gene>
<dbReference type="EMBL" id="CP115613">
    <property type="protein sequence ID" value="WBW75259.1"/>
    <property type="molecule type" value="Genomic_DNA"/>
</dbReference>
<evidence type="ECO:0000256" key="5">
    <source>
        <dbReference type="ARBA" id="ARBA00022833"/>
    </source>
</evidence>
<evidence type="ECO:0000256" key="6">
    <source>
        <dbReference type="ARBA" id="ARBA00051148"/>
    </source>
</evidence>
<comment type="similarity">
    <text evidence="2 8">Belongs to the metallo-dependent hydrolases superfamily. ATZ/TRZ family.</text>
</comment>
<dbReference type="SUPFAM" id="SSF51338">
    <property type="entry name" value="Composite domain of metallo-dependent hydrolases"/>
    <property type="match status" value="1"/>
</dbReference>
<dbReference type="InterPro" id="IPR051607">
    <property type="entry name" value="Metallo-dep_hydrolases"/>
</dbReference>
<dbReference type="Proteomes" id="UP001212411">
    <property type="component" value="Chromosome 3"/>
</dbReference>
<dbReference type="EC" id="3.5.4.3" evidence="8"/>
<dbReference type="GO" id="GO:0008270">
    <property type="term" value="F:zinc ion binding"/>
    <property type="evidence" value="ECO:0007669"/>
    <property type="project" value="UniProtKB-UniRule"/>
</dbReference>
<dbReference type="AlphaFoldDB" id="A0AAF0AZK4"/>
<dbReference type="SUPFAM" id="SSF51556">
    <property type="entry name" value="Metallo-dependent hydrolases"/>
    <property type="match status" value="1"/>
</dbReference>
<name>A0AAF0AZK4_9SCHI</name>
<proteinExistence type="inferred from homology"/>
<protein>
    <recommendedName>
        <fullName evidence="8">Guanine deaminase</fullName>
        <shortName evidence="8">Guanase</shortName>
        <ecNumber evidence="8">3.5.4.3</ecNumber>
    </recommendedName>
    <alternativeName>
        <fullName evidence="8">Guanine aminohydrolase</fullName>
    </alternativeName>
</protein>
<dbReference type="KEGG" id="som:SOMG_04290"/>
<feature type="domain" description="Amidohydrolase-related" evidence="9">
    <location>
        <begin position="70"/>
        <end position="441"/>
    </location>
</feature>
<evidence type="ECO:0000256" key="1">
    <source>
        <dbReference type="ARBA" id="ARBA00004984"/>
    </source>
</evidence>
<dbReference type="InterPro" id="IPR006680">
    <property type="entry name" value="Amidohydro-rel"/>
</dbReference>
<keyword evidence="4 8" id="KW-0378">Hydrolase</keyword>
<dbReference type="GO" id="GO:0006147">
    <property type="term" value="P:guanine catabolic process"/>
    <property type="evidence" value="ECO:0007669"/>
    <property type="project" value="UniProtKB-UniRule"/>
</dbReference>
<dbReference type="FunFam" id="3.20.20.140:FF:000022">
    <property type="entry name" value="Guanine deaminase"/>
    <property type="match status" value="1"/>
</dbReference>
<comment type="function">
    <text evidence="7 8">Catalyzes the hydrolytic deamination of guanine, producing xanthine and ammonia.</text>
</comment>
<dbReference type="PANTHER" id="PTHR11271">
    <property type="entry name" value="GUANINE DEAMINASE"/>
    <property type="match status" value="1"/>
</dbReference>
<evidence type="ECO:0000256" key="8">
    <source>
        <dbReference type="RuleBase" id="RU366009"/>
    </source>
</evidence>
<keyword evidence="11" id="KW-1185">Reference proteome</keyword>
<keyword evidence="3 8" id="KW-0479">Metal-binding</keyword>
<dbReference type="CDD" id="cd01303">
    <property type="entry name" value="GDEase"/>
    <property type="match status" value="1"/>
</dbReference>
<dbReference type="PANTHER" id="PTHR11271:SF6">
    <property type="entry name" value="GUANINE DEAMINASE"/>
    <property type="match status" value="1"/>
</dbReference>
<dbReference type="GO" id="GO:0008892">
    <property type="term" value="F:guanine deaminase activity"/>
    <property type="evidence" value="ECO:0007669"/>
    <property type="project" value="UniProtKB-UniRule"/>
</dbReference>
<comment type="catalytic activity">
    <reaction evidence="6 8">
        <text>guanine + H2O + H(+) = xanthine + NH4(+)</text>
        <dbReference type="Rhea" id="RHEA:14665"/>
        <dbReference type="ChEBI" id="CHEBI:15377"/>
        <dbReference type="ChEBI" id="CHEBI:15378"/>
        <dbReference type="ChEBI" id="CHEBI:16235"/>
        <dbReference type="ChEBI" id="CHEBI:17712"/>
        <dbReference type="ChEBI" id="CHEBI:28938"/>
        <dbReference type="EC" id="3.5.4.3"/>
    </reaction>
</comment>
<dbReference type="Gene3D" id="2.30.40.10">
    <property type="entry name" value="Urease, subunit C, domain 1"/>
    <property type="match status" value="1"/>
</dbReference>